<dbReference type="Proteomes" id="UP000250321">
    <property type="component" value="Unassembled WGS sequence"/>
</dbReference>
<name>A0A314UXZ9_PRUYE</name>
<dbReference type="EMBL" id="PJQY01002919">
    <property type="protein sequence ID" value="PQM41778.1"/>
    <property type="molecule type" value="Genomic_DNA"/>
</dbReference>
<keyword evidence="2" id="KW-1185">Reference proteome</keyword>
<comment type="caution">
    <text evidence="1">The sequence shown here is derived from an EMBL/GenBank/DDBJ whole genome shotgun (WGS) entry which is preliminary data.</text>
</comment>
<organism evidence="1 2">
    <name type="scientific">Prunus yedoensis var. nudiflora</name>
    <dbReference type="NCBI Taxonomy" id="2094558"/>
    <lineage>
        <taxon>Eukaryota</taxon>
        <taxon>Viridiplantae</taxon>
        <taxon>Streptophyta</taxon>
        <taxon>Embryophyta</taxon>
        <taxon>Tracheophyta</taxon>
        <taxon>Spermatophyta</taxon>
        <taxon>Magnoliopsida</taxon>
        <taxon>eudicotyledons</taxon>
        <taxon>Gunneridae</taxon>
        <taxon>Pentapetalae</taxon>
        <taxon>rosids</taxon>
        <taxon>fabids</taxon>
        <taxon>Rosales</taxon>
        <taxon>Rosaceae</taxon>
        <taxon>Amygdaloideae</taxon>
        <taxon>Amygdaleae</taxon>
        <taxon>Prunus</taxon>
    </lineage>
</organism>
<proteinExistence type="predicted"/>
<protein>
    <submittedName>
        <fullName evidence="1">Uncharacterized protein</fullName>
    </submittedName>
</protein>
<sequence length="83" mass="9447">MLYSSQIQHSSSQPSLHFIYLSFSLSVGADQQRFLEQFAAFLPLFKILPVHSHLLSVLQLLFNVKEEFNEVGLNLSCYCSVLP</sequence>
<evidence type="ECO:0000313" key="2">
    <source>
        <dbReference type="Proteomes" id="UP000250321"/>
    </source>
</evidence>
<reference evidence="1 2" key="1">
    <citation type="submission" date="2018-02" db="EMBL/GenBank/DDBJ databases">
        <title>Draft genome of wild Prunus yedoensis var. nudiflora.</title>
        <authorList>
            <person name="Baek S."/>
            <person name="Kim J.-H."/>
            <person name="Choi K."/>
            <person name="Kim G.-B."/>
            <person name="Cho A."/>
            <person name="Jang H."/>
            <person name="Shin C.-H."/>
            <person name="Yu H.-J."/>
            <person name="Mun J.-H."/>
        </authorList>
    </citation>
    <scope>NUCLEOTIDE SEQUENCE [LARGE SCALE GENOMIC DNA]</scope>
    <source>
        <strain evidence="2">cv. Jeju island</strain>
        <tissue evidence="1">Leaf</tissue>
    </source>
</reference>
<gene>
    <name evidence="1" type="ORF">Pyn_38569</name>
</gene>
<evidence type="ECO:0000313" key="1">
    <source>
        <dbReference type="EMBL" id="PQM41778.1"/>
    </source>
</evidence>
<accession>A0A314UXZ9</accession>
<dbReference type="AlphaFoldDB" id="A0A314UXZ9"/>